<organism evidence="2 3">
    <name type="scientific">Alkalimonas collagenimarina</name>
    <dbReference type="NCBI Taxonomy" id="400390"/>
    <lineage>
        <taxon>Bacteria</taxon>
        <taxon>Pseudomonadati</taxon>
        <taxon>Pseudomonadota</taxon>
        <taxon>Gammaproteobacteria</taxon>
        <taxon>Alkalimonas</taxon>
    </lineage>
</organism>
<dbReference type="PANTHER" id="PTHR34289">
    <property type="entry name" value="PROTEIN, PUTATIVE (DUF819)-RELATED"/>
    <property type="match status" value="1"/>
</dbReference>
<dbReference type="EMBL" id="JAUZVZ010000009">
    <property type="protein sequence ID" value="MDP4536119.1"/>
    <property type="molecule type" value="Genomic_DNA"/>
</dbReference>
<dbReference type="Proteomes" id="UP001231616">
    <property type="component" value="Unassembled WGS sequence"/>
</dbReference>
<dbReference type="RefSeq" id="WP_305893385.1">
    <property type="nucleotide sequence ID" value="NZ_JAUZVZ010000009.1"/>
</dbReference>
<evidence type="ECO:0000313" key="2">
    <source>
        <dbReference type="EMBL" id="MDP4536119.1"/>
    </source>
</evidence>
<proteinExistence type="predicted"/>
<dbReference type="PANTHER" id="PTHR34289:SF8">
    <property type="entry name" value="DUF819 DOMAIN-CONTAINING PROTEIN"/>
    <property type="match status" value="1"/>
</dbReference>
<feature type="transmembrane region" description="Helical" evidence="1">
    <location>
        <begin position="165"/>
        <end position="182"/>
    </location>
</feature>
<comment type="caution">
    <text evidence="2">The sequence shown here is derived from an EMBL/GenBank/DDBJ whole genome shotgun (WGS) entry which is preliminary data.</text>
</comment>
<dbReference type="InterPro" id="IPR008537">
    <property type="entry name" value="DUF819"/>
</dbReference>
<keyword evidence="3" id="KW-1185">Reference proteome</keyword>
<keyword evidence="1" id="KW-0812">Transmembrane</keyword>
<feature type="transmembrane region" description="Helical" evidence="1">
    <location>
        <begin position="298"/>
        <end position="320"/>
    </location>
</feature>
<keyword evidence="1" id="KW-1133">Transmembrane helix</keyword>
<protein>
    <submittedName>
        <fullName evidence="2">DUF819 family protein</fullName>
    </submittedName>
</protein>
<feature type="transmembrane region" description="Helical" evidence="1">
    <location>
        <begin position="30"/>
        <end position="52"/>
    </location>
</feature>
<feature type="transmembrane region" description="Helical" evidence="1">
    <location>
        <begin position="274"/>
        <end position="292"/>
    </location>
</feature>
<feature type="transmembrane region" description="Helical" evidence="1">
    <location>
        <begin position="327"/>
        <end position="348"/>
    </location>
</feature>
<gene>
    <name evidence="2" type="ORF">Q3O60_07965</name>
</gene>
<keyword evidence="1" id="KW-0472">Membrane</keyword>
<evidence type="ECO:0000256" key="1">
    <source>
        <dbReference type="SAM" id="Phobius"/>
    </source>
</evidence>
<sequence>MITDGFLFLTVLLCFAAALALVEKHSGWRIFTILPGIVLLYFSVMLASSFGLWSQTDSISQTYLVVRNNLLPAMIFLMLLKSDLRAIAHLGPRMLGAFFTAVITIMLGFIITFAVFNRWLESDAWQTFAALSGSWMGGTGNMAAIQSALNVPDSRMGYTLLMDSIDYALWVMILLALVPYAAKFNGWTKADSSQLEKAGQRLASQATEKPVTQIDLLVLLSASLLVSAGSQAVAAWLPTTAFLTTMTWTILLVTLLGVLAAMSRLGKMAGSVELSQIMLLIIIALIASRADFADLAKAPLYVTAGLMILCIHGVLMALVAKVFKLDLFTCGVASLANIGGVASAPILAAAYSKALIPVGVLMAMLGYVVGTAGGLLVGKILSWLA</sequence>
<feature type="transmembrane region" description="Helical" evidence="1">
    <location>
        <begin position="354"/>
        <end position="377"/>
    </location>
</feature>
<feature type="transmembrane region" description="Helical" evidence="1">
    <location>
        <begin position="94"/>
        <end position="116"/>
    </location>
</feature>
<name>A0ABT9GYI7_9GAMM</name>
<feature type="transmembrane region" description="Helical" evidence="1">
    <location>
        <begin position="216"/>
        <end position="236"/>
    </location>
</feature>
<dbReference type="Pfam" id="PF05684">
    <property type="entry name" value="DUF819"/>
    <property type="match status" value="1"/>
</dbReference>
<reference evidence="2 3" key="1">
    <citation type="submission" date="2023-08" db="EMBL/GenBank/DDBJ databases">
        <authorList>
            <person name="Joshi A."/>
            <person name="Thite S."/>
        </authorList>
    </citation>
    <scope>NUCLEOTIDE SEQUENCE [LARGE SCALE GENOMIC DNA]</scope>
    <source>
        <strain evidence="2 3">AC40</strain>
    </source>
</reference>
<feature type="transmembrane region" description="Helical" evidence="1">
    <location>
        <begin position="64"/>
        <end position="82"/>
    </location>
</feature>
<evidence type="ECO:0000313" key="3">
    <source>
        <dbReference type="Proteomes" id="UP001231616"/>
    </source>
</evidence>
<feature type="transmembrane region" description="Helical" evidence="1">
    <location>
        <begin position="242"/>
        <end position="262"/>
    </location>
</feature>
<accession>A0ABT9GYI7</accession>
<feature type="transmembrane region" description="Helical" evidence="1">
    <location>
        <begin position="128"/>
        <end position="145"/>
    </location>
</feature>